<proteinExistence type="predicted"/>
<evidence type="ECO:0000256" key="1">
    <source>
        <dbReference type="SAM" id="MobiDB-lite"/>
    </source>
</evidence>
<dbReference type="EMBL" id="VEPZ02001235">
    <property type="protein sequence ID" value="KAE8685041.1"/>
    <property type="molecule type" value="Genomic_DNA"/>
</dbReference>
<keyword evidence="3" id="KW-1185">Reference proteome</keyword>
<accession>A0A6A2YZJ4</accession>
<evidence type="ECO:0000313" key="3">
    <source>
        <dbReference type="Proteomes" id="UP000436088"/>
    </source>
</evidence>
<reference evidence="2" key="1">
    <citation type="submission" date="2019-09" db="EMBL/GenBank/DDBJ databases">
        <title>Draft genome information of white flower Hibiscus syriacus.</title>
        <authorList>
            <person name="Kim Y.-M."/>
        </authorList>
    </citation>
    <scope>NUCLEOTIDE SEQUENCE [LARGE SCALE GENOMIC DNA]</scope>
    <source>
        <strain evidence="2">YM2019G1</strain>
    </source>
</reference>
<organism evidence="2 3">
    <name type="scientific">Hibiscus syriacus</name>
    <name type="common">Rose of Sharon</name>
    <dbReference type="NCBI Taxonomy" id="106335"/>
    <lineage>
        <taxon>Eukaryota</taxon>
        <taxon>Viridiplantae</taxon>
        <taxon>Streptophyta</taxon>
        <taxon>Embryophyta</taxon>
        <taxon>Tracheophyta</taxon>
        <taxon>Spermatophyta</taxon>
        <taxon>Magnoliopsida</taxon>
        <taxon>eudicotyledons</taxon>
        <taxon>Gunneridae</taxon>
        <taxon>Pentapetalae</taxon>
        <taxon>rosids</taxon>
        <taxon>malvids</taxon>
        <taxon>Malvales</taxon>
        <taxon>Malvaceae</taxon>
        <taxon>Malvoideae</taxon>
        <taxon>Hibiscus</taxon>
    </lineage>
</organism>
<dbReference type="AlphaFoldDB" id="A0A6A2YZJ4"/>
<dbReference type="Proteomes" id="UP000436088">
    <property type="component" value="Unassembled WGS sequence"/>
</dbReference>
<comment type="caution">
    <text evidence="2">The sequence shown here is derived from an EMBL/GenBank/DDBJ whole genome shotgun (WGS) entry which is preliminary data.</text>
</comment>
<protein>
    <submittedName>
        <fullName evidence="2">Uncharacterized protein</fullName>
    </submittedName>
</protein>
<name>A0A6A2YZJ4_HIBSY</name>
<sequence length="108" mass="12017">MMMLETSTSHGPSSTDKTSMHCGHQLQQISSSLYFPQTHQSQGQTFLSLLQCSNSRDNYPYGNEVSSKVDDGFEFLWGMDMEQNSFGGVTSNLDDMGFDIDNNGVVFL</sequence>
<gene>
    <name evidence="2" type="ORF">F3Y22_tig00111101pilonHSYRG00024</name>
</gene>
<evidence type="ECO:0000313" key="2">
    <source>
        <dbReference type="EMBL" id="KAE8685041.1"/>
    </source>
</evidence>
<feature type="compositionally biased region" description="Polar residues" evidence="1">
    <location>
        <begin position="1"/>
        <end position="17"/>
    </location>
</feature>
<feature type="region of interest" description="Disordered" evidence="1">
    <location>
        <begin position="1"/>
        <end position="22"/>
    </location>
</feature>